<name>A0ABN3UYX1_9MICO</name>
<dbReference type="Pfam" id="PF03572">
    <property type="entry name" value="Peptidase_S41"/>
    <property type="match status" value="1"/>
</dbReference>
<dbReference type="PANTHER" id="PTHR11261:SF3">
    <property type="entry name" value="RETINOL-BINDING PROTEIN 3"/>
    <property type="match status" value="1"/>
</dbReference>
<dbReference type="SUPFAM" id="SSF52096">
    <property type="entry name" value="ClpP/crotonase"/>
    <property type="match status" value="1"/>
</dbReference>
<dbReference type="RefSeq" id="WP_344195169.1">
    <property type="nucleotide sequence ID" value="NZ_BAAARN010000004.1"/>
</dbReference>
<reference evidence="2 3" key="1">
    <citation type="journal article" date="2019" name="Int. J. Syst. Evol. Microbiol.">
        <title>The Global Catalogue of Microorganisms (GCM) 10K type strain sequencing project: providing services to taxonomists for standard genome sequencing and annotation.</title>
        <authorList>
            <consortium name="The Broad Institute Genomics Platform"/>
            <consortium name="The Broad Institute Genome Sequencing Center for Infectious Disease"/>
            <person name="Wu L."/>
            <person name="Ma J."/>
        </authorList>
    </citation>
    <scope>NUCLEOTIDE SEQUENCE [LARGE SCALE GENOMIC DNA]</scope>
    <source>
        <strain evidence="2 3">JCM 16378</strain>
    </source>
</reference>
<dbReference type="PANTHER" id="PTHR11261">
    <property type="entry name" value="INTERPHOTORECEPTOR RETINOID-BINDING PROTEIN"/>
    <property type="match status" value="1"/>
</dbReference>
<dbReference type="SMART" id="SM00245">
    <property type="entry name" value="TSPc"/>
    <property type="match status" value="1"/>
</dbReference>
<evidence type="ECO:0000259" key="1">
    <source>
        <dbReference type="SMART" id="SM00245"/>
    </source>
</evidence>
<dbReference type="InterPro" id="IPR005151">
    <property type="entry name" value="Tail-specific_protease"/>
</dbReference>
<dbReference type="CDD" id="cd07563">
    <property type="entry name" value="Peptidase_S41_IRBP"/>
    <property type="match status" value="1"/>
</dbReference>
<evidence type="ECO:0000313" key="3">
    <source>
        <dbReference type="Proteomes" id="UP001501326"/>
    </source>
</evidence>
<dbReference type="InterPro" id="IPR029045">
    <property type="entry name" value="ClpP/crotonase-like_dom_sf"/>
</dbReference>
<gene>
    <name evidence="2" type="ORF">GCM10009867_31630</name>
</gene>
<comment type="caution">
    <text evidence="2">The sequence shown here is derived from an EMBL/GenBank/DDBJ whole genome shotgun (WGS) entry which is preliminary data.</text>
</comment>
<protein>
    <submittedName>
        <fullName evidence="2">S41 family peptidase</fullName>
    </submittedName>
</protein>
<dbReference type="Gene3D" id="3.90.226.10">
    <property type="entry name" value="2-enoyl-CoA Hydratase, Chain A, domain 1"/>
    <property type="match status" value="1"/>
</dbReference>
<evidence type="ECO:0000313" key="2">
    <source>
        <dbReference type="EMBL" id="GAA2738777.1"/>
    </source>
</evidence>
<feature type="domain" description="Tail specific protease" evidence="1">
    <location>
        <begin position="88"/>
        <end position="287"/>
    </location>
</feature>
<dbReference type="Pfam" id="PF11918">
    <property type="entry name" value="Peptidase_S41_N"/>
    <property type="match status" value="1"/>
</dbReference>
<dbReference type="Proteomes" id="UP001501326">
    <property type="component" value="Unassembled WGS sequence"/>
</dbReference>
<accession>A0ABN3UYX1</accession>
<organism evidence="2 3">
    <name type="scientific">Pedococcus aerophilus</name>
    <dbReference type="NCBI Taxonomy" id="436356"/>
    <lineage>
        <taxon>Bacteria</taxon>
        <taxon>Bacillati</taxon>
        <taxon>Actinomycetota</taxon>
        <taxon>Actinomycetes</taxon>
        <taxon>Micrococcales</taxon>
        <taxon>Intrasporangiaceae</taxon>
        <taxon>Pedococcus</taxon>
    </lineage>
</organism>
<proteinExistence type="predicted"/>
<keyword evidence="3" id="KW-1185">Reference proteome</keyword>
<sequence length="303" mass="31509">MTTDTLTATWTTPILEHCAELVDARYVLPEVAPRVAEALRAAAAAGRYAACTGPEDLAVAVTAHLHELTADLHLRLLFHADGAMGEQDPAALEAYWREEARRTAGGVQRVERTASGVGVVVLGPVLCHPAMGGDAVAAAMSLVADADALVLDVRGCRGGSPDGVVLLLSHLFEPEPVRLGDVESREGGTHQYWTQSALAGRRFGPDKPVAVLTSAETFSGGEAVAFDLQDLGRATVVGERTRGGAHPRIGVSVHPQLELSLPVARSVSPRTGGNWEGAGVLPDVEVAASDALDTALAFLAPTA</sequence>
<dbReference type="Gene3D" id="3.30.750.44">
    <property type="match status" value="1"/>
</dbReference>
<dbReference type="EMBL" id="BAAARN010000004">
    <property type="protein sequence ID" value="GAA2738777.1"/>
    <property type="molecule type" value="Genomic_DNA"/>
</dbReference>